<sequence length="56" mass="6886">MPLTFYQCENSQFLGSAQVLVKDEREEQEERDKRDRRLDRYQEKDNCSNHDEFEDD</sequence>
<feature type="region of interest" description="Disordered" evidence="1">
    <location>
        <begin position="23"/>
        <end position="56"/>
    </location>
</feature>
<geneLocation type="plasmid" evidence="2 3">
    <name>pHM300</name>
</geneLocation>
<name>I3R9F1_HALMT</name>
<evidence type="ECO:0000313" key="3">
    <source>
        <dbReference type="Proteomes" id="UP000006469"/>
    </source>
</evidence>
<evidence type="ECO:0000313" key="2">
    <source>
        <dbReference type="EMBL" id="AFK20861.1"/>
    </source>
</evidence>
<accession>I3R9F1</accession>
<keyword evidence="2" id="KW-0614">Plasmid</keyword>
<dbReference type="AlphaFoldDB" id="I3R9F1"/>
<proteinExistence type="predicted"/>
<organism evidence="2 3">
    <name type="scientific">Haloferax mediterranei (strain ATCC 33500 / DSM 1411 / JCM 8866 / NBRC 14739 / NCIMB 2177 / R-4)</name>
    <name type="common">Halobacterium mediterranei</name>
    <dbReference type="NCBI Taxonomy" id="523841"/>
    <lineage>
        <taxon>Archaea</taxon>
        <taxon>Methanobacteriati</taxon>
        <taxon>Methanobacteriota</taxon>
        <taxon>Stenosarchaea group</taxon>
        <taxon>Halobacteria</taxon>
        <taxon>Halobacteriales</taxon>
        <taxon>Haloferacaceae</taxon>
        <taxon>Haloferax</taxon>
    </lineage>
</organism>
<dbReference type="EMBL" id="CP001870">
    <property type="protein sequence ID" value="AFK20861.1"/>
    <property type="molecule type" value="Genomic_DNA"/>
</dbReference>
<gene>
    <name evidence="2" type="ordered locus">HFX_5024</name>
</gene>
<evidence type="ECO:0000256" key="1">
    <source>
        <dbReference type="SAM" id="MobiDB-lite"/>
    </source>
</evidence>
<dbReference type="Proteomes" id="UP000006469">
    <property type="component" value="Plasmid pHM300"/>
</dbReference>
<reference evidence="2 3" key="1">
    <citation type="journal article" date="2012" name="J. Bacteriol.">
        <title>Complete genome sequence of the metabolically versatile halophilic archaeon Haloferax mediterranei, a poly(3-hydroxybutyrate-co-3-hydroxyvalerate) producer.</title>
        <authorList>
            <person name="Han J."/>
            <person name="Zhang F."/>
            <person name="Hou J."/>
            <person name="Liu X."/>
            <person name="Li M."/>
            <person name="Liu H."/>
            <person name="Cai L."/>
            <person name="Zhang B."/>
            <person name="Chen Y."/>
            <person name="Zhou J."/>
            <person name="Hu S."/>
            <person name="Xiang H."/>
        </authorList>
    </citation>
    <scope>NUCLEOTIDE SEQUENCE [LARGE SCALE GENOMIC DNA]</scope>
    <source>
        <strain evidence="3">ATCC 33500 / DSM 1411 / JCM 8866 / NBRC 14739 / NCIMB 2177 / R-4</strain>
        <plasmid evidence="3">pHM300</plasmid>
    </source>
</reference>
<dbReference type="HOGENOM" id="CLU_3003051_0_0_2"/>
<dbReference type="KEGG" id="hme:HFX_5024"/>
<protein>
    <submittedName>
        <fullName evidence="2">Uncharacterized protein</fullName>
    </submittedName>
</protein>